<dbReference type="Proteomes" id="UP000318571">
    <property type="component" value="Chromosome 5"/>
</dbReference>
<evidence type="ECO:0000256" key="9">
    <source>
        <dbReference type="RuleBase" id="RU363111"/>
    </source>
</evidence>
<organism evidence="10 11">
    <name type="scientific">Tigriopus californicus</name>
    <name type="common">Marine copepod</name>
    <dbReference type="NCBI Taxonomy" id="6832"/>
    <lineage>
        <taxon>Eukaryota</taxon>
        <taxon>Metazoa</taxon>
        <taxon>Ecdysozoa</taxon>
        <taxon>Arthropoda</taxon>
        <taxon>Crustacea</taxon>
        <taxon>Multicrustacea</taxon>
        <taxon>Hexanauplia</taxon>
        <taxon>Copepoda</taxon>
        <taxon>Harpacticoida</taxon>
        <taxon>Harpacticidae</taxon>
        <taxon>Tigriopus</taxon>
    </lineage>
</organism>
<comment type="caution">
    <text evidence="10">The sequence shown here is derived from an EMBL/GenBank/DDBJ whole genome shotgun (WGS) entry which is preliminary data.</text>
</comment>
<keyword evidence="11" id="KW-1185">Reference proteome</keyword>
<keyword evidence="7 9" id="KW-0472">Membrane</keyword>
<feature type="transmembrane region" description="Helical" evidence="9">
    <location>
        <begin position="163"/>
        <end position="181"/>
    </location>
</feature>
<dbReference type="EMBL" id="VCGU01000004">
    <property type="protein sequence ID" value="TRY76405.1"/>
    <property type="molecule type" value="Genomic_DNA"/>
</dbReference>
<dbReference type="PANTHER" id="PTHR23137">
    <property type="entry name" value="VESICLE TRANSPORT PROTEIN-RELATED"/>
    <property type="match status" value="1"/>
</dbReference>
<comment type="subcellular location">
    <subcellularLocation>
        <location evidence="2 9">Membrane</location>
        <topology evidence="2 9">Multi-pass membrane protein</topology>
    </subcellularLocation>
</comment>
<feature type="transmembrane region" description="Helical" evidence="9">
    <location>
        <begin position="187"/>
        <end position="208"/>
    </location>
</feature>
<keyword evidence="6 9" id="KW-1133">Transmembrane helix</keyword>
<dbReference type="Pfam" id="PF04178">
    <property type="entry name" value="Got1"/>
    <property type="match status" value="1"/>
</dbReference>
<evidence type="ECO:0000256" key="3">
    <source>
        <dbReference type="ARBA" id="ARBA00022448"/>
    </source>
</evidence>
<name>A0A553PFD0_TIGCA</name>
<evidence type="ECO:0000256" key="5">
    <source>
        <dbReference type="ARBA" id="ARBA00022927"/>
    </source>
</evidence>
<dbReference type="AlphaFoldDB" id="A0A553PFD0"/>
<dbReference type="GO" id="GO:0015031">
    <property type="term" value="P:protein transport"/>
    <property type="evidence" value="ECO:0007669"/>
    <property type="project" value="UniProtKB-KW"/>
</dbReference>
<dbReference type="PANTHER" id="PTHR23137:SF36">
    <property type="entry name" value="VESICLE TRANSPORT PROTEIN SFT2C"/>
    <property type="match status" value="1"/>
</dbReference>
<comment type="similarity">
    <text evidence="8 9">Belongs to the SFT2 family.</text>
</comment>
<dbReference type="OrthoDB" id="660759at2759"/>
<reference evidence="10 11" key="1">
    <citation type="journal article" date="2018" name="Nat. Ecol. Evol.">
        <title>Genomic signatures of mitonuclear coevolution across populations of Tigriopus californicus.</title>
        <authorList>
            <person name="Barreto F.S."/>
            <person name="Watson E.T."/>
            <person name="Lima T.G."/>
            <person name="Willett C.S."/>
            <person name="Edmands S."/>
            <person name="Li W."/>
            <person name="Burton R.S."/>
        </authorList>
    </citation>
    <scope>NUCLEOTIDE SEQUENCE [LARGE SCALE GENOMIC DNA]</scope>
    <source>
        <strain evidence="10 11">San Diego</strain>
    </source>
</reference>
<keyword evidence="4 9" id="KW-0812">Transmembrane</keyword>
<evidence type="ECO:0000256" key="4">
    <source>
        <dbReference type="ARBA" id="ARBA00022692"/>
    </source>
</evidence>
<comment type="function">
    <text evidence="1 9">May be involved in fusion of retrograde transport vesicles derived from an endocytic compartment with the Golgi complex.</text>
</comment>
<feature type="transmembrane region" description="Helical" evidence="9">
    <location>
        <begin position="101"/>
        <end position="123"/>
    </location>
</feature>
<evidence type="ECO:0000313" key="11">
    <source>
        <dbReference type="Proteomes" id="UP000318571"/>
    </source>
</evidence>
<dbReference type="GO" id="GO:0005737">
    <property type="term" value="C:cytoplasm"/>
    <property type="evidence" value="ECO:0007669"/>
    <property type="project" value="UniProtKB-ARBA"/>
</dbReference>
<evidence type="ECO:0000256" key="6">
    <source>
        <dbReference type="ARBA" id="ARBA00022989"/>
    </source>
</evidence>
<dbReference type="GO" id="GO:0016192">
    <property type="term" value="P:vesicle-mediated transport"/>
    <property type="evidence" value="ECO:0007669"/>
    <property type="project" value="InterPro"/>
</dbReference>
<gene>
    <name evidence="10" type="ORF">TCAL_00035</name>
</gene>
<evidence type="ECO:0000256" key="7">
    <source>
        <dbReference type="ARBA" id="ARBA00023136"/>
    </source>
</evidence>
<evidence type="ECO:0000313" key="10">
    <source>
        <dbReference type="EMBL" id="TRY76405.1"/>
    </source>
</evidence>
<protein>
    <recommendedName>
        <fullName evidence="9">Vesicle transport protein</fullName>
    </recommendedName>
</protein>
<dbReference type="STRING" id="6832.A0A553PFD0"/>
<dbReference type="GO" id="GO:0012505">
    <property type="term" value="C:endomembrane system"/>
    <property type="evidence" value="ECO:0007669"/>
    <property type="project" value="UniProtKB-ARBA"/>
</dbReference>
<dbReference type="GO" id="GO:0016020">
    <property type="term" value="C:membrane"/>
    <property type="evidence" value="ECO:0007669"/>
    <property type="project" value="UniProtKB-SubCell"/>
</dbReference>
<sequence>MANLKADLDSYLKTGGSNKGWGSAQGLSLPKLSQGWQLPTLKSPFSTSASSPSSRSTAGDTELLMEEGAFSTDKTGVSGWFPNSKNECCPSLTKRQRIVGFMLCLSMGVLCFGLASLYTPVLILYARKFALLFSLGSVFTLGSFSLLWGPVNHFKHLTSSERWPFTAVYTLTLVGTLYFSMGLQSTVLTVIAAVGQVMALLWFVISYIPGGQTGLAFFSKLCSSFCRSTVGNSLPV</sequence>
<keyword evidence="5 9" id="KW-0653">Protein transport</keyword>
<keyword evidence="3 9" id="KW-0813">Transport</keyword>
<evidence type="ECO:0000256" key="8">
    <source>
        <dbReference type="ARBA" id="ARBA00025800"/>
    </source>
</evidence>
<evidence type="ECO:0000256" key="2">
    <source>
        <dbReference type="ARBA" id="ARBA00004141"/>
    </source>
</evidence>
<evidence type="ECO:0000256" key="1">
    <source>
        <dbReference type="ARBA" id="ARBA00003566"/>
    </source>
</evidence>
<dbReference type="InterPro" id="IPR007305">
    <property type="entry name" value="Vesicle_transpt_Got1/SFT2"/>
</dbReference>
<feature type="transmembrane region" description="Helical" evidence="9">
    <location>
        <begin position="129"/>
        <end position="151"/>
    </location>
</feature>
<dbReference type="OMA" id="GLMFFTR"/>
<dbReference type="InterPro" id="IPR011691">
    <property type="entry name" value="Vesicle_transpt_SFT2"/>
</dbReference>
<accession>A0A553PFD0</accession>
<proteinExistence type="inferred from homology"/>